<dbReference type="SUPFAM" id="SSF103473">
    <property type="entry name" value="MFS general substrate transporter"/>
    <property type="match status" value="2"/>
</dbReference>
<feature type="transmembrane region" description="Helical" evidence="8">
    <location>
        <begin position="104"/>
        <end position="121"/>
    </location>
</feature>
<gene>
    <name evidence="10" type="ORF">B1207_11575</name>
</gene>
<feature type="domain" description="Major facilitator superfamily (MFS) profile" evidence="9">
    <location>
        <begin position="38"/>
        <end position="499"/>
    </location>
</feature>
<feature type="transmembrane region" description="Helical" evidence="8">
    <location>
        <begin position="332"/>
        <end position="349"/>
    </location>
</feature>
<evidence type="ECO:0000256" key="5">
    <source>
        <dbReference type="ARBA" id="ARBA00022856"/>
    </source>
</evidence>
<feature type="transmembrane region" description="Helical" evidence="8">
    <location>
        <begin position="369"/>
        <end position="386"/>
    </location>
</feature>
<dbReference type="PANTHER" id="PTHR23517:SF15">
    <property type="entry name" value="PROTON-DEPENDENT OLIGOPEPTIDE FAMILY TRANSPORT PROTEIN"/>
    <property type="match status" value="1"/>
</dbReference>
<feature type="transmembrane region" description="Helical" evidence="8">
    <location>
        <begin position="289"/>
        <end position="320"/>
    </location>
</feature>
<evidence type="ECO:0000256" key="6">
    <source>
        <dbReference type="ARBA" id="ARBA00022989"/>
    </source>
</evidence>
<proteinExistence type="predicted"/>
<dbReference type="InterPro" id="IPR005279">
    <property type="entry name" value="Dipep/tripep_permease"/>
</dbReference>
<evidence type="ECO:0000256" key="1">
    <source>
        <dbReference type="ARBA" id="ARBA00004651"/>
    </source>
</evidence>
<dbReference type="GO" id="GO:0015833">
    <property type="term" value="P:peptide transport"/>
    <property type="evidence" value="ECO:0007669"/>
    <property type="project" value="UniProtKB-KW"/>
</dbReference>
<feature type="transmembrane region" description="Helical" evidence="8">
    <location>
        <begin position="432"/>
        <end position="451"/>
    </location>
</feature>
<keyword evidence="5" id="KW-0653">Protein transport</keyword>
<dbReference type="GO" id="GO:1904680">
    <property type="term" value="F:peptide transmembrane transporter activity"/>
    <property type="evidence" value="ECO:0007669"/>
    <property type="project" value="InterPro"/>
</dbReference>
<evidence type="ECO:0000256" key="3">
    <source>
        <dbReference type="ARBA" id="ARBA00022475"/>
    </source>
</evidence>
<evidence type="ECO:0000313" key="11">
    <source>
        <dbReference type="Proteomes" id="UP000249458"/>
    </source>
</evidence>
<dbReference type="GO" id="GO:0005886">
    <property type="term" value="C:plasma membrane"/>
    <property type="evidence" value="ECO:0007669"/>
    <property type="project" value="UniProtKB-SubCell"/>
</dbReference>
<dbReference type="EMBL" id="MVJN01000008">
    <property type="protein sequence ID" value="RAP35720.1"/>
    <property type="molecule type" value="Genomic_DNA"/>
</dbReference>
<name>A0A364LHG5_9GAMM</name>
<keyword evidence="4 8" id="KW-0812">Transmembrane</keyword>
<dbReference type="CDD" id="cd17346">
    <property type="entry name" value="MFS_DtpA_like"/>
    <property type="match status" value="1"/>
</dbReference>
<keyword evidence="6 8" id="KW-1133">Transmembrane helix</keyword>
<dbReference type="PANTHER" id="PTHR23517">
    <property type="entry name" value="RESISTANCE PROTEIN MDTM, PUTATIVE-RELATED-RELATED"/>
    <property type="match status" value="1"/>
</dbReference>
<dbReference type="AlphaFoldDB" id="A0A364LHG5"/>
<feature type="transmembrane region" description="Helical" evidence="8">
    <location>
        <begin position="257"/>
        <end position="277"/>
    </location>
</feature>
<feature type="transmembrane region" description="Helical" evidence="8">
    <location>
        <begin position="398"/>
        <end position="420"/>
    </location>
</feature>
<keyword evidence="5" id="KW-0571">Peptide transport</keyword>
<feature type="transmembrane region" description="Helical" evidence="8">
    <location>
        <begin position="471"/>
        <end position="494"/>
    </location>
</feature>
<dbReference type="Gene3D" id="1.20.1250.20">
    <property type="entry name" value="MFS general substrate transporter like domains"/>
    <property type="match status" value="1"/>
</dbReference>
<comment type="subcellular location">
    <subcellularLocation>
        <location evidence="1">Cell membrane</location>
        <topology evidence="1">Multi-pass membrane protein</topology>
    </subcellularLocation>
</comment>
<keyword evidence="2" id="KW-0813">Transport</keyword>
<keyword evidence="7 8" id="KW-0472">Membrane</keyword>
<dbReference type="Pfam" id="PF00854">
    <property type="entry name" value="PTR2"/>
    <property type="match status" value="1"/>
</dbReference>
<keyword evidence="3" id="KW-1003">Cell membrane</keyword>
<reference evidence="10 11" key="1">
    <citation type="submission" date="2017-02" db="EMBL/GenBank/DDBJ databases">
        <title>Legionella quilivanii strain from human: case report and whole genome sequencing analysis.</title>
        <authorList>
            <person name="Lalancette C."/>
            <person name="Leduc J.-M."/>
            <person name="Levesque S."/>
            <person name="Fournier E."/>
            <person name="Saoud J."/>
            <person name="Faucher S.P."/>
            <person name="Bernard K."/>
            <person name="Martineau C."/>
            <person name="Longtin J."/>
        </authorList>
    </citation>
    <scope>NUCLEOTIDE SEQUENCE [LARGE SCALE GENOMIC DNA]</scope>
    <source>
        <strain evidence="10 11">ID143958</strain>
    </source>
</reference>
<dbReference type="InterPro" id="IPR000109">
    <property type="entry name" value="POT_fam"/>
</dbReference>
<dbReference type="InterPro" id="IPR050171">
    <property type="entry name" value="MFS_Transporters"/>
</dbReference>
<dbReference type="InterPro" id="IPR020846">
    <property type="entry name" value="MFS_dom"/>
</dbReference>
<evidence type="ECO:0000256" key="2">
    <source>
        <dbReference type="ARBA" id="ARBA00022448"/>
    </source>
</evidence>
<feature type="transmembrane region" description="Helical" evidence="8">
    <location>
        <begin position="75"/>
        <end position="97"/>
    </location>
</feature>
<dbReference type="InterPro" id="IPR036259">
    <property type="entry name" value="MFS_trans_sf"/>
</dbReference>
<feature type="transmembrane region" description="Helical" evidence="8">
    <location>
        <begin position="229"/>
        <end position="251"/>
    </location>
</feature>
<organism evidence="10 11">
    <name type="scientific">Legionella quinlivanii</name>
    <dbReference type="NCBI Taxonomy" id="45073"/>
    <lineage>
        <taxon>Bacteria</taxon>
        <taxon>Pseudomonadati</taxon>
        <taxon>Pseudomonadota</taxon>
        <taxon>Gammaproteobacteria</taxon>
        <taxon>Legionellales</taxon>
        <taxon>Legionellaceae</taxon>
        <taxon>Legionella</taxon>
    </lineage>
</organism>
<dbReference type="NCBIfam" id="TIGR00924">
    <property type="entry name" value="yjdL_sub1_fam"/>
    <property type="match status" value="1"/>
</dbReference>
<evidence type="ECO:0000313" key="10">
    <source>
        <dbReference type="EMBL" id="RAP35720.1"/>
    </source>
</evidence>
<sequence>MEIINTKKTRHTLTQSIYDSIAGGAGDDSTRNRNHPKSLRVFFATEMWERYGFYVIQTLLALYLAKHFNWNDKDIYALVGSFTALTYVSPVLGGWVADKLLGQKRTIITGGIILFCCYLLLGFIDSNFALLCSLAGISVGTGLFKPNISSLLGNEYPDDSNQRENGFTIFYMGITLGIIFGCTFPNQLTFYFGWPVSFISAAIGMLLGLLVFVLGIIKYQIKDYAVYEYSFKSILLAALIVVILWLASFFILTYTTLANFAFTGIVLLSAGYFAYTIKVQSSYDARKTIVISLLCIISIIFWAFYFQMFLSFTLFIARVVKQDLFGLHFPPPYYVSIQSFGAIVFGLYLSRRKYNTVTQHAGIQSANKFLLSMCFMTAAFLSLTFICRTSENDQLLSPLLFIPIYLMISLAELLLYPIGLSIVTVLAPRKKVSTMTGIFFVSLGVGGFLAGKLAELAAVPHQELSLPVLKAYYASGFSTITCLLIAALFISFILNRLIKRLLSNAPGEYKNTGDHFAQNQIESC</sequence>
<feature type="transmembrane region" description="Helical" evidence="8">
    <location>
        <begin position="192"/>
        <end position="217"/>
    </location>
</feature>
<evidence type="ECO:0000256" key="4">
    <source>
        <dbReference type="ARBA" id="ARBA00022692"/>
    </source>
</evidence>
<evidence type="ECO:0000256" key="8">
    <source>
        <dbReference type="SAM" id="Phobius"/>
    </source>
</evidence>
<dbReference type="Proteomes" id="UP000249458">
    <property type="component" value="Unassembled WGS sequence"/>
</dbReference>
<evidence type="ECO:0000256" key="7">
    <source>
        <dbReference type="ARBA" id="ARBA00023136"/>
    </source>
</evidence>
<comment type="caution">
    <text evidence="10">The sequence shown here is derived from an EMBL/GenBank/DDBJ whole genome shotgun (WGS) entry which is preliminary data.</text>
</comment>
<dbReference type="PROSITE" id="PS50850">
    <property type="entry name" value="MFS"/>
    <property type="match status" value="1"/>
</dbReference>
<protein>
    <submittedName>
        <fullName evidence="10">MFS transporter</fullName>
    </submittedName>
</protein>
<dbReference type="RefSeq" id="WP_112220117.1">
    <property type="nucleotide sequence ID" value="NZ_MVJN01000008.1"/>
</dbReference>
<feature type="transmembrane region" description="Helical" evidence="8">
    <location>
        <begin position="165"/>
        <end position="186"/>
    </location>
</feature>
<accession>A0A364LHG5</accession>
<evidence type="ECO:0000259" key="9">
    <source>
        <dbReference type="PROSITE" id="PS50850"/>
    </source>
</evidence>